<dbReference type="Proteomes" id="UP000076715">
    <property type="component" value="Unassembled WGS sequence"/>
</dbReference>
<accession>A0A162WKA5</accession>
<dbReference type="InterPro" id="IPR045538">
    <property type="entry name" value="CIS_TMP"/>
</dbReference>
<name>A0A162WKA5_9FLAO</name>
<dbReference type="RefSeq" id="WP_066320118.1">
    <property type="nucleotide sequence ID" value="NZ_LQRT01000060.1"/>
</dbReference>
<keyword evidence="3" id="KW-1185">Reference proteome</keyword>
<feature type="compositionally biased region" description="Polar residues" evidence="1">
    <location>
        <begin position="118"/>
        <end position="127"/>
    </location>
</feature>
<proteinExistence type="predicted"/>
<dbReference type="Pfam" id="PF19268">
    <property type="entry name" value="CIS_TMP"/>
    <property type="match status" value="1"/>
</dbReference>
<protein>
    <submittedName>
        <fullName evidence="2">Uncharacterized protein</fullName>
    </submittedName>
</protein>
<dbReference type="STRING" id="1642818.AWE51_19110"/>
<reference evidence="2 3" key="1">
    <citation type="submission" date="2016-01" db="EMBL/GenBank/DDBJ databases">
        <title>The draft genome sequence of Aquimarina sp. RZW4-3-2.</title>
        <authorList>
            <person name="Wang Y."/>
        </authorList>
    </citation>
    <scope>NUCLEOTIDE SEQUENCE [LARGE SCALE GENOMIC DNA]</scope>
    <source>
        <strain evidence="2 3">RZW4-3-2</strain>
    </source>
</reference>
<evidence type="ECO:0000313" key="3">
    <source>
        <dbReference type="Proteomes" id="UP000076715"/>
    </source>
</evidence>
<dbReference type="EMBL" id="LQRT01000060">
    <property type="protein sequence ID" value="KZS38155.1"/>
    <property type="molecule type" value="Genomic_DNA"/>
</dbReference>
<evidence type="ECO:0000256" key="1">
    <source>
        <dbReference type="SAM" id="MobiDB-lite"/>
    </source>
</evidence>
<organism evidence="2 3">
    <name type="scientific">Aquimarina aggregata</name>
    <dbReference type="NCBI Taxonomy" id="1642818"/>
    <lineage>
        <taxon>Bacteria</taxon>
        <taxon>Pseudomonadati</taxon>
        <taxon>Bacteroidota</taxon>
        <taxon>Flavobacteriia</taxon>
        <taxon>Flavobacteriales</taxon>
        <taxon>Flavobacteriaceae</taxon>
        <taxon>Aquimarina</taxon>
    </lineage>
</organism>
<dbReference type="OrthoDB" id="1488184at2"/>
<feature type="compositionally biased region" description="Basic and acidic residues" evidence="1">
    <location>
        <begin position="393"/>
        <end position="424"/>
    </location>
</feature>
<evidence type="ECO:0000313" key="2">
    <source>
        <dbReference type="EMBL" id="KZS38155.1"/>
    </source>
</evidence>
<gene>
    <name evidence="2" type="ORF">AWE51_19110</name>
</gene>
<feature type="region of interest" description="Disordered" evidence="1">
    <location>
        <begin position="358"/>
        <end position="428"/>
    </location>
</feature>
<feature type="region of interest" description="Disordered" evidence="1">
    <location>
        <begin position="118"/>
        <end position="149"/>
    </location>
</feature>
<dbReference type="AlphaFoldDB" id="A0A162WKA5"/>
<sequence>MGQKHLIGKQVLKVDINATEDAYAVQQKISDWVQKELNPAIENLFDRLVDEHIIARFDSIEIDIGNINLDGSTMNGVIEKIIRQLRENIEDRLHSIGIQYVNQEQGLRKFDQEFFNKNGKSFQSTPPGNGKNIDPKENNTKGLHGHLKNNESSKEYNVHQSSMSIDQKESSQSQRKHYFDIWLYWLEKGILPSYTIAPQETWITKVLEHLGMALDGVTILEHKLKKYPITLHRLVLQHTPKDLKSIVELYTGFSQDKVLQMIKEIEIVCQEGNVLTSKIIFRSLEIRIWKKIFEYVILKREKLDSISIGRQVLQHLFDSNIFRETKLQEVVDHGTIDQKEKEKYQILLEILDKNNTTRKEKNIRPTSSTEKEESESEDKKEFLPSENNTNNVSKDKIQSNETTENHGDKIDVETTRKNENKSTKEGTGFTDDEEVFKEEALPSPQYFNTAGVVLLNPFINNFFTRLGLIDGKDFKDFESRSKAVVLLHFLATGKENPVEYEMVLPKFLCEMPSNMPLDHTIKITEEEKEEAVGLLKIVIEHWGALGNISADGLREGFLMRQGKLENESTGWKLYIEQKAMDILLDRLPWNIGIVKLPWMKEILTVEWR</sequence>
<comment type="caution">
    <text evidence="2">The sequence shown here is derived from an EMBL/GenBank/DDBJ whole genome shotgun (WGS) entry which is preliminary data.</text>
</comment>